<reference evidence="3 4" key="1">
    <citation type="submission" date="2018-09" db="EMBL/GenBank/DDBJ databases">
        <authorList>
            <person name="Zhu H."/>
        </authorList>
    </citation>
    <scope>NUCLEOTIDE SEQUENCE [LARGE SCALE GENOMIC DNA]</scope>
    <source>
        <strain evidence="3 4">K2W22B-5</strain>
    </source>
</reference>
<feature type="domain" description="Activator of Hsp90 ATPase homologue 1/2-like C-terminal" evidence="2">
    <location>
        <begin position="19"/>
        <end position="161"/>
    </location>
</feature>
<dbReference type="InterPro" id="IPR023393">
    <property type="entry name" value="START-like_dom_sf"/>
</dbReference>
<evidence type="ECO:0000313" key="4">
    <source>
        <dbReference type="Proteomes" id="UP000283458"/>
    </source>
</evidence>
<evidence type="ECO:0000259" key="2">
    <source>
        <dbReference type="Pfam" id="PF08327"/>
    </source>
</evidence>
<dbReference type="RefSeq" id="WP_119832162.1">
    <property type="nucleotide sequence ID" value="NZ_QYUL01000002.1"/>
</dbReference>
<dbReference type="SUPFAM" id="SSF55961">
    <property type="entry name" value="Bet v1-like"/>
    <property type="match status" value="1"/>
</dbReference>
<gene>
    <name evidence="3" type="ORF">D3877_18640</name>
</gene>
<dbReference type="EMBL" id="QYUL01000002">
    <property type="protein sequence ID" value="RJF82083.1"/>
    <property type="molecule type" value="Genomic_DNA"/>
</dbReference>
<keyword evidence="4" id="KW-1185">Reference proteome</keyword>
<dbReference type="Gene3D" id="3.30.530.20">
    <property type="match status" value="1"/>
</dbReference>
<sequence length="167" mass="18319">MSATNHNNAADLILTRVVDVPPALVWTAWTVPKHLEQWYCPRPYGARVVEMDVRPGGAFHCLILDPKGDVMEDIPGCYLEVVDKERLSFTSALTAGYRPVNGSSGFPFLFTAIITFEAVNGGSCRYTVRALHGDEADARKHADMGFHDGWGTALDQLVAYAKAHLAE</sequence>
<dbReference type="InterPro" id="IPR013538">
    <property type="entry name" value="ASHA1/2-like_C"/>
</dbReference>
<dbReference type="Pfam" id="PF08327">
    <property type="entry name" value="AHSA1"/>
    <property type="match status" value="1"/>
</dbReference>
<protein>
    <submittedName>
        <fullName evidence="3">Polyketide cyclase</fullName>
    </submittedName>
</protein>
<comment type="similarity">
    <text evidence="1">Belongs to the AHA1 family.</text>
</comment>
<accession>A0A418VY21</accession>
<evidence type="ECO:0000313" key="3">
    <source>
        <dbReference type="EMBL" id="RJF82083.1"/>
    </source>
</evidence>
<dbReference type="CDD" id="cd08896">
    <property type="entry name" value="SRPBCC_CalC_Aha1-like_3"/>
    <property type="match status" value="1"/>
</dbReference>
<comment type="caution">
    <text evidence="3">The sequence shown here is derived from an EMBL/GenBank/DDBJ whole genome shotgun (WGS) entry which is preliminary data.</text>
</comment>
<dbReference type="AlphaFoldDB" id="A0A418VY21"/>
<evidence type="ECO:0000256" key="1">
    <source>
        <dbReference type="ARBA" id="ARBA00006817"/>
    </source>
</evidence>
<dbReference type="OrthoDB" id="9805228at2"/>
<proteinExistence type="inferred from homology"/>
<name>A0A418VY21_9PROT</name>
<dbReference type="Proteomes" id="UP000283458">
    <property type="component" value="Unassembled WGS sequence"/>
</dbReference>
<organism evidence="3 4">
    <name type="scientific">Azospirillum cavernae</name>
    <dbReference type="NCBI Taxonomy" id="2320860"/>
    <lineage>
        <taxon>Bacteria</taxon>
        <taxon>Pseudomonadati</taxon>
        <taxon>Pseudomonadota</taxon>
        <taxon>Alphaproteobacteria</taxon>
        <taxon>Rhodospirillales</taxon>
        <taxon>Azospirillaceae</taxon>
        <taxon>Azospirillum</taxon>
    </lineage>
</organism>